<feature type="region of interest" description="Disordered" evidence="1">
    <location>
        <begin position="155"/>
        <end position="185"/>
    </location>
</feature>
<gene>
    <name evidence="2" type="ORF">COY16_03845</name>
</gene>
<dbReference type="AlphaFoldDB" id="A0A2M7TXT0"/>
<organism evidence="2 3">
    <name type="scientific">Candidatus Roizmanbacteria bacterium CG_4_10_14_0_2_um_filter_39_13</name>
    <dbReference type="NCBI Taxonomy" id="1974825"/>
    <lineage>
        <taxon>Bacteria</taxon>
        <taxon>Candidatus Roizmaniibacteriota</taxon>
    </lineage>
</organism>
<feature type="compositionally biased region" description="Low complexity" evidence="1">
    <location>
        <begin position="213"/>
        <end position="243"/>
    </location>
</feature>
<evidence type="ECO:0000313" key="2">
    <source>
        <dbReference type="EMBL" id="PIZ62640.1"/>
    </source>
</evidence>
<dbReference type="EMBL" id="PFOB01000049">
    <property type="protein sequence ID" value="PIZ62640.1"/>
    <property type="molecule type" value="Genomic_DNA"/>
</dbReference>
<proteinExistence type="predicted"/>
<feature type="compositionally biased region" description="Low complexity" evidence="1">
    <location>
        <begin position="377"/>
        <end position="394"/>
    </location>
</feature>
<comment type="caution">
    <text evidence="2">The sequence shown here is derived from an EMBL/GenBank/DDBJ whole genome shotgun (WGS) entry which is preliminary data.</text>
</comment>
<dbReference type="Proteomes" id="UP000228503">
    <property type="component" value="Unassembled WGS sequence"/>
</dbReference>
<reference evidence="3" key="1">
    <citation type="submission" date="2017-09" db="EMBL/GenBank/DDBJ databases">
        <title>Depth-based differentiation of microbial function through sediment-hosted aquifers and enrichment of novel symbionts in the deep terrestrial subsurface.</title>
        <authorList>
            <person name="Probst A.J."/>
            <person name="Ladd B."/>
            <person name="Jarett J.K."/>
            <person name="Geller-Mcgrath D.E."/>
            <person name="Sieber C.M.K."/>
            <person name="Emerson J.B."/>
            <person name="Anantharaman K."/>
            <person name="Thomas B.C."/>
            <person name="Malmstrom R."/>
            <person name="Stieglmeier M."/>
            <person name="Klingl A."/>
            <person name="Woyke T."/>
            <person name="Ryan C.M."/>
            <person name="Banfield J.F."/>
        </authorList>
    </citation>
    <scope>NUCLEOTIDE SEQUENCE [LARGE SCALE GENOMIC DNA]</scope>
</reference>
<sequence>PKRLVSAYDPPDGGTYILEVPVDPNNKDVKMPSTGYDIGGGMEAMVVFAASDRVTLHIGRHEYFTGTKTCANGKTCSGGYWIYVKNICVDQQIQNAYNQVKGAQESAGANLNPIQLPMVRAGQVLGKANGNSVLVGVRDNGPFISIYKSDYWGGVPEKDLNPDQGTNPTSTTVPTNPPVTPSPTPRCQQTNYVHCPNTGVCVPALAECEGVPTNTSIPTSNPSSTPTSNPNTQNSPTPNPTTTCMDIEQVSIDIYHIAGHTPTPVPALLNKAKAIKIKRKTNTSGGVQVGYNAIHIAGPGNLPDTSGDVNEKGFETQAQDAHFFGEYTLNYGESVNLKVDTFPFQASENYAGISPCRTINYTCTRLRQDGYATCERGSSQTSTSGNSQSTYQTTTTPIPTQNLIYLPFLSMGDGSAPTPIPTVVFSVTTDVTTQTFCSEEVLAFMASLGITKPVICIK</sequence>
<evidence type="ECO:0000256" key="1">
    <source>
        <dbReference type="SAM" id="MobiDB-lite"/>
    </source>
</evidence>
<feature type="compositionally biased region" description="Pro residues" evidence="1">
    <location>
        <begin position="175"/>
        <end position="184"/>
    </location>
</feature>
<feature type="region of interest" description="Disordered" evidence="1">
    <location>
        <begin position="375"/>
        <end position="394"/>
    </location>
</feature>
<name>A0A2M7TXT0_9BACT</name>
<feature type="region of interest" description="Disordered" evidence="1">
    <location>
        <begin position="213"/>
        <end position="244"/>
    </location>
</feature>
<feature type="non-terminal residue" evidence="2">
    <location>
        <position position="1"/>
    </location>
</feature>
<accession>A0A2M7TXT0</accession>
<evidence type="ECO:0000313" key="3">
    <source>
        <dbReference type="Proteomes" id="UP000228503"/>
    </source>
</evidence>
<protein>
    <submittedName>
        <fullName evidence="2">Uncharacterized protein</fullName>
    </submittedName>
</protein>